<reference evidence="3 4" key="1">
    <citation type="submission" date="2023-03" db="EMBL/GenBank/DDBJ databases">
        <title>Thalassotalea loyana LMG 22536T draft genome sequence.</title>
        <authorList>
            <person name="Sawabe T."/>
        </authorList>
    </citation>
    <scope>NUCLEOTIDE SEQUENCE [LARGE SCALE GENOMIC DNA]</scope>
    <source>
        <strain evidence="3 4">LMG 22536</strain>
    </source>
</reference>
<evidence type="ECO:0000313" key="3">
    <source>
        <dbReference type="EMBL" id="GLX84435.1"/>
    </source>
</evidence>
<protein>
    <recommendedName>
        <fullName evidence="2">Toxin co-regulated pilus biosynthesis protein Q C-terminal domain-containing protein</fullName>
    </recommendedName>
</protein>
<proteinExistence type="predicted"/>
<dbReference type="Proteomes" id="UP001157134">
    <property type="component" value="Unassembled WGS sequence"/>
</dbReference>
<dbReference type="Pfam" id="PF10671">
    <property type="entry name" value="TcpQ"/>
    <property type="match status" value="1"/>
</dbReference>
<sequence length="232" mass="26416">MTFWIRNLIFGAILAVIAYVLLANMEMISEFANDFTDGAETSVEETAEESFKTDTAPTVKPEPESRSERSSSNKAAEGLSNFYASIRPGLDGKGPVIRKNIVYLQEPDGSLEDILEARKMITRPYRKNWRGDKENRPFRTGETLYQKLDQYAQQQGLEIVWWLDKDFIVKDPFRIDRNIVRTAYQIGKAVEGHFENGIDVFFCHEHRNITLISGESAYLSQNCMLLDSSNAG</sequence>
<dbReference type="EMBL" id="BSSV01000001">
    <property type="protein sequence ID" value="GLX84435.1"/>
    <property type="molecule type" value="Genomic_DNA"/>
</dbReference>
<gene>
    <name evidence="3" type="ORF">tloyanaT_06870</name>
</gene>
<accession>A0ABQ6H8H2</accession>
<comment type="caution">
    <text evidence="3">The sequence shown here is derived from an EMBL/GenBank/DDBJ whole genome shotgun (WGS) entry which is preliminary data.</text>
</comment>
<name>A0ABQ6H8H2_9GAMM</name>
<feature type="region of interest" description="Disordered" evidence="1">
    <location>
        <begin position="39"/>
        <end position="74"/>
    </location>
</feature>
<feature type="compositionally biased region" description="Basic and acidic residues" evidence="1">
    <location>
        <begin position="61"/>
        <end position="71"/>
    </location>
</feature>
<evidence type="ECO:0000259" key="2">
    <source>
        <dbReference type="Pfam" id="PF10671"/>
    </source>
</evidence>
<evidence type="ECO:0000256" key="1">
    <source>
        <dbReference type="SAM" id="MobiDB-lite"/>
    </source>
</evidence>
<dbReference type="RefSeq" id="WP_284296019.1">
    <property type="nucleotide sequence ID" value="NZ_BSSV01000001.1"/>
</dbReference>
<organism evidence="3 4">
    <name type="scientific">Thalassotalea loyana</name>
    <dbReference type="NCBI Taxonomy" id="280483"/>
    <lineage>
        <taxon>Bacteria</taxon>
        <taxon>Pseudomonadati</taxon>
        <taxon>Pseudomonadota</taxon>
        <taxon>Gammaproteobacteria</taxon>
        <taxon>Alteromonadales</taxon>
        <taxon>Colwelliaceae</taxon>
        <taxon>Thalassotalea</taxon>
    </lineage>
</organism>
<evidence type="ECO:0000313" key="4">
    <source>
        <dbReference type="Proteomes" id="UP001157134"/>
    </source>
</evidence>
<dbReference type="InterPro" id="IPR018927">
    <property type="entry name" value="Pilus_synth_Q_C"/>
</dbReference>
<feature type="domain" description="Toxin co-regulated pilus biosynthesis protein Q C-terminal" evidence="2">
    <location>
        <begin position="140"/>
        <end position="209"/>
    </location>
</feature>
<keyword evidence="4" id="KW-1185">Reference proteome</keyword>